<dbReference type="InterPro" id="IPR036291">
    <property type="entry name" value="NAD(P)-bd_dom_sf"/>
</dbReference>
<feature type="domain" description="Alcohol dehydrogenase-like N-terminal" evidence="8">
    <location>
        <begin position="23"/>
        <end position="140"/>
    </location>
</feature>
<dbReference type="PANTHER" id="PTHR43161">
    <property type="entry name" value="SORBITOL DEHYDROGENASE"/>
    <property type="match status" value="1"/>
</dbReference>
<dbReference type="InterPro" id="IPR002328">
    <property type="entry name" value="ADH_Zn_CS"/>
</dbReference>
<evidence type="ECO:0000259" key="8">
    <source>
        <dbReference type="Pfam" id="PF08240"/>
    </source>
</evidence>
<proteinExistence type="inferred from homology"/>
<keyword evidence="3 6" id="KW-0479">Metal-binding</keyword>
<dbReference type="OrthoDB" id="5484143at2"/>
<dbReference type="RefSeq" id="WP_142819841.1">
    <property type="nucleotide sequence ID" value="NZ_CP035503.1"/>
</dbReference>
<dbReference type="Pfam" id="PF00107">
    <property type="entry name" value="ADH_zinc_N"/>
    <property type="match status" value="1"/>
</dbReference>
<protein>
    <submittedName>
        <fullName evidence="9">L-idonate 5-dehydrogenase</fullName>
    </submittedName>
</protein>
<dbReference type="InterPro" id="IPR013154">
    <property type="entry name" value="ADH-like_N"/>
</dbReference>
<dbReference type="InterPro" id="IPR013149">
    <property type="entry name" value="ADH-like_C"/>
</dbReference>
<dbReference type="AlphaFoldDB" id="A0A515DDA6"/>
<dbReference type="EMBL" id="CP035503">
    <property type="protein sequence ID" value="QDL38393.1"/>
    <property type="molecule type" value="Genomic_DNA"/>
</dbReference>
<dbReference type="PANTHER" id="PTHR43161:SF9">
    <property type="entry name" value="SORBITOL DEHYDROGENASE"/>
    <property type="match status" value="1"/>
</dbReference>
<comment type="cofactor">
    <cofactor evidence="1 6">
        <name>Zn(2+)</name>
        <dbReference type="ChEBI" id="CHEBI:29105"/>
    </cofactor>
</comment>
<organism evidence="9 10">
    <name type="scientific">Rhodoferax sediminis</name>
    <dbReference type="NCBI Taxonomy" id="2509614"/>
    <lineage>
        <taxon>Bacteria</taxon>
        <taxon>Pseudomonadati</taxon>
        <taxon>Pseudomonadota</taxon>
        <taxon>Betaproteobacteria</taxon>
        <taxon>Burkholderiales</taxon>
        <taxon>Comamonadaceae</taxon>
        <taxon>Rhodoferax</taxon>
    </lineage>
</organism>
<evidence type="ECO:0000256" key="5">
    <source>
        <dbReference type="ARBA" id="ARBA00023002"/>
    </source>
</evidence>
<comment type="similarity">
    <text evidence="2 6">Belongs to the zinc-containing alcohol dehydrogenase family.</text>
</comment>
<evidence type="ECO:0000256" key="1">
    <source>
        <dbReference type="ARBA" id="ARBA00001947"/>
    </source>
</evidence>
<dbReference type="Gene3D" id="3.40.50.720">
    <property type="entry name" value="NAD(P)-binding Rossmann-like Domain"/>
    <property type="match status" value="1"/>
</dbReference>
<evidence type="ECO:0000313" key="9">
    <source>
        <dbReference type="EMBL" id="QDL38393.1"/>
    </source>
</evidence>
<evidence type="ECO:0000313" key="10">
    <source>
        <dbReference type="Proteomes" id="UP000316798"/>
    </source>
</evidence>
<dbReference type="Pfam" id="PF08240">
    <property type="entry name" value="ADH_N"/>
    <property type="match status" value="1"/>
</dbReference>
<evidence type="ECO:0000256" key="6">
    <source>
        <dbReference type="RuleBase" id="RU361277"/>
    </source>
</evidence>
<dbReference type="KEGG" id="rhf:EUB48_14645"/>
<evidence type="ECO:0000256" key="4">
    <source>
        <dbReference type="ARBA" id="ARBA00022833"/>
    </source>
</evidence>
<dbReference type="PROSITE" id="PS00059">
    <property type="entry name" value="ADH_ZINC"/>
    <property type="match status" value="1"/>
</dbReference>
<dbReference type="SUPFAM" id="SSF50129">
    <property type="entry name" value="GroES-like"/>
    <property type="match status" value="1"/>
</dbReference>
<sequence length="348" mass="36565">MRALVCHAPLDLRLDAFAADEPGPQQLQVRVAFGGICGSDLHYFQHGGFGAVRIREPMVLGHEVSGVVAAVGSGVGGFEPGQRIAISPSRPCGVCRFCQQGLHNHCVDMRFYGSAMRFPHVQGAFREMLVIDATQAHAIADDLPLSEAALVEPLSVGLHAIARAGSVFGKRVLVTGCGPIGALLIAGLRRAGAAEIVAADIADLPLACALKMGADKTINLAQNPDALAPYAAGKGQFDVLFEASGSDKALRSGLEVVAPRGVIVTIGLGGDISLPLNVLVGKEIDLRGTFRFQAEFAVAVAFLNQRLIDARPVISDTLAFDRAPEAFKLAGDKRQSMKVQIAFDQALA</sequence>
<evidence type="ECO:0000259" key="7">
    <source>
        <dbReference type="Pfam" id="PF00107"/>
    </source>
</evidence>
<name>A0A515DDA6_9BURK</name>
<keyword evidence="5" id="KW-0560">Oxidoreductase</keyword>
<keyword evidence="4 6" id="KW-0862">Zinc</keyword>
<gene>
    <name evidence="9" type="ORF">EUB48_14645</name>
</gene>
<dbReference type="GO" id="GO:0016491">
    <property type="term" value="F:oxidoreductase activity"/>
    <property type="evidence" value="ECO:0007669"/>
    <property type="project" value="UniProtKB-KW"/>
</dbReference>
<feature type="domain" description="Alcohol dehydrogenase-like C-terminal" evidence="7">
    <location>
        <begin position="179"/>
        <end position="304"/>
    </location>
</feature>
<keyword evidence="10" id="KW-1185">Reference proteome</keyword>
<dbReference type="Proteomes" id="UP000316798">
    <property type="component" value="Chromosome"/>
</dbReference>
<accession>A0A515DDA6</accession>
<dbReference type="InterPro" id="IPR011032">
    <property type="entry name" value="GroES-like_sf"/>
</dbReference>
<dbReference type="SUPFAM" id="SSF51735">
    <property type="entry name" value="NAD(P)-binding Rossmann-fold domains"/>
    <property type="match status" value="1"/>
</dbReference>
<dbReference type="Gene3D" id="3.90.180.10">
    <property type="entry name" value="Medium-chain alcohol dehydrogenases, catalytic domain"/>
    <property type="match status" value="1"/>
</dbReference>
<dbReference type="GO" id="GO:0008270">
    <property type="term" value="F:zinc ion binding"/>
    <property type="evidence" value="ECO:0007669"/>
    <property type="project" value="InterPro"/>
</dbReference>
<dbReference type="CDD" id="cd08232">
    <property type="entry name" value="idonate-5-DH"/>
    <property type="match status" value="1"/>
</dbReference>
<evidence type="ECO:0000256" key="2">
    <source>
        <dbReference type="ARBA" id="ARBA00008072"/>
    </source>
</evidence>
<reference evidence="9 10" key="1">
    <citation type="submission" date="2019-01" db="EMBL/GenBank/DDBJ databases">
        <title>Genomic insights into a novel species Rhodoferax sp.</title>
        <authorList>
            <person name="Jin L."/>
        </authorList>
    </citation>
    <scope>NUCLEOTIDE SEQUENCE [LARGE SCALE GENOMIC DNA]</scope>
    <source>
        <strain evidence="9 10">CHu59-6-5</strain>
    </source>
</reference>
<evidence type="ECO:0000256" key="3">
    <source>
        <dbReference type="ARBA" id="ARBA00022723"/>
    </source>
</evidence>